<keyword evidence="3" id="KW-1185">Reference proteome</keyword>
<dbReference type="EMBL" id="ML119862">
    <property type="protein sequence ID" value="RPA72432.1"/>
    <property type="molecule type" value="Genomic_DNA"/>
</dbReference>
<evidence type="ECO:0000313" key="2">
    <source>
        <dbReference type="EMBL" id="RPA72432.1"/>
    </source>
</evidence>
<dbReference type="AlphaFoldDB" id="A0A3N4HDT8"/>
<dbReference type="OrthoDB" id="529205at2759"/>
<proteinExistence type="predicted"/>
<accession>A0A3N4HDT8</accession>
<organism evidence="2 3">
    <name type="scientific">Ascobolus immersus RN42</name>
    <dbReference type="NCBI Taxonomy" id="1160509"/>
    <lineage>
        <taxon>Eukaryota</taxon>
        <taxon>Fungi</taxon>
        <taxon>Dikarya</taxon>
        <taxon>Ascomycota</taxon>
        <taxon>Pezizomycotina</taxon>
        <taxon>Pezizomycetes</taxon>
        <taxon>Pezizales</taxon>
        <taxon>Ascobolaceae</taxon>
        <taxon>Ascobolus</taxon>
    </lineage>
</organism>
<sequence length="111" mass="12243">MSFLAQLARSSARSAASIRPATAGIHTSTTLNATRHESDPEVLEKGKRANIDQHKNPNAKAEWKEEIASDSEAFVKAVRGSDQSIQELQKESAEKLKGKSREELNQPNMQK</sequence>
<evidence type="ECO:0000256" key="1">
    <source>
        <dbReference type="SAM" id="MobiDB-lite"/>
    </source>
</evidence>
<feature type="compositionally biased region" description="Basic and acidic residues" evidence="1">
    <location>
        <begin position="34"/>
        <end position="64"/>
    </location>
</feature>
<reference evidence="2 3" key="1">
    <citation type="journal article" date="2018" name="Nat. Ecol. Evol.">
        <title>Pezizomycetes genomes reveal the molecular basis of ectomycorrhizal truffle lifestyle.</title>
        <authorList>
            <person name="Murat C."/>
            <person name="Payen T."/>
            <person name="Noel B."/>
            <person name="Kuo A."/>
            <person name="Morin E."/>
            <person name="Chen J."/>
            <person name="Kohler A."/>
            <person name="Krizsan K."/>
            <person name="Balestrini R."/>
            <person name="Da Silva C."/>
            <person name="Montanini B."/>
            <person name="Hainaut M."/>
            <person name="Levati E."/>
            <person name="Barry K.W."/>
            <person name="Belfiori B."/>
            <person name="Cichocki N."/>
            <person name="Clum A."/>
            <person name="Dockter R.B."/>
            <person name="Fauchery L."/>
            <person name="Guy J."/>
            <person name="Iotti M."/>
            <person name="Le Tacon F."/>
            <person name="Lindquist E.A."/>
            <person name="Lipzen A."/>
            <person name="Malagnac F."/>
            <person name="Mello A."/>
            <person name="Molinier V."/>
            <person name="Miyauchi S."/>
            <person name="Poulain J."/>
            <person name="Riccioni C."/>
            <person name="Rubini A."/>
            <person name="Sitrit Y."/>
            <person name="Splivallo R."/>
            <person name="Traeger S."/>
            <person name="Wang M."/>
            <person name="Zifcakova L."/>
            <person name="Wipf D."/>
            <person name="Zambonelli A."/>
            <person name="Paolocci F."/>
            <person name="Nowrousian M."/>
            <person name="Ottonello S."/>
            <person name="Baldrian P."/>
            <person name="Spatafora J.W."/>
            <person name="Henrissat B."/>
            <person name="Nagy L.G."/>
            <person name="Aury J.M."/>
            <person name="Wincker P."/>
            <person name="Grigoriev I.V."/>
            <person name="Bonfante P."/>
            <person name="Martin F.M."/>
        </authorList>
    </citation>
    <scope>NUCLEOTIDE SEQUENCE [LARGE SCALE GENOMIC DNA]</scope>
    <source>
        <strain evidence="2 3">RN42</strain>
    </source>
</reference>
<feature type="region of interest" description="Disordered" evidence="1">
    <location>
        <begin position="78"/>
        <end position="111"/>
    </location>
</feature>
<name>A0A3N4HDT8_ASCIM</name>
<evidence type="ECO:0000313" key="3">
    <source>
        <dbReference type="Proteomes" id="UP000275078"/>
    </source>
</evidence>
<protein>
    <submittedName>
        <fullName evidence="2">Uncharacterized protein</fullName>
    </submittedName>
</protein>
<feature type="compositionally biased region" description="Basic and acidic residues" evidence="1">
    <location>
        <begin position="88"/>
        <end position="104"/>
    </location>
</feature>
<gene>
    <name evidence="2" type="ORF">BJ508DRAFT_419473</name>
</gene>
<dbReference type="Proteomes" id="UP000275078">
    <property type="component" value="Unassembled WGS sequence"/>
</dbReference>
<feature type="region of interest" description="Disordered" evidence="1">
    <location>
        <begin position="9"/>
        <end position="64"/>
    </location>
</feature>